<dbReference type="PROSITE" id="PS50071">
    <property type="entry name" value="HOMEOBOX_2"/>
    <property type="match status" value="1"/>
</dbReference>
<dbReference type="PANTHER" id="PTHR24324">
    <property type="entry name" value="HOMEOBOX PROTEIN HHEX"/>
    <property type="match status" value="1"/>
</dbReference>
<accession>S7W4H6</accession>
<dbReference type="VEuPathDB" id="MicrosporidiaDB:SLOPH_442"/>
<comment type="subcellular location">
    <subcellularLocation>
        <location evidence="1 5 6">Nucleus</location>
    </subcellularLocation>
</comment>
<dbReference type="Gene3D" id="1.10.10.60">
    <property type="entry name" value="Homeodomain-like"/>
    <property type="match status" value="1"/>
</dbReference>
<keyword evidence="3 5" id="KW-0371">Homeobox</keyword>
<evidence type="ECO:0000313" key="8">
    <source>
        <dbReference type="EMBL" id="EPR77655.1"/>
    </source>
</evidence>
<dbReference type="InterPro" id="IPR051000">
    <property type="entry name" value="Homeobox_DNA-bind_prot"/>
</dbReference>
<dbReference type="GO" id="GO:0006357">
    <property type="term" value="P:regulation of transcription by RNA polymerase II"/>
    <property type="evidence" value="ECO:0007669"/>
    <property type="project" value="TreeGrafter"/>
</dbReference>
<dbReference type="InParanoid" id="S7W4H6"/>
<sequence>MENNLEQKIAEALCEIRYRYIEFNNMVYQLLNNPEELDQPEDKTVDMGLNSKSSNHNRSMVKPILGNATREFIISSINLVNSFTVKKIEDVLEQYIAYLHSMKTGESYNSSGKQRRFSKEVIEGLEASFERDNYPSDQEKVDLARRFKLSLKQVNNWFTNKRNRAKYQRNLNENYNRYF</sequence>
<dbReference type="InterPro" id="IPR009057">
    <property type="entry name" value="Homeodomain-like_sf"/>
</dbReference>
<dbReference type="GO" id="GO:0030154">
    <property type="term" value="P:cell differentiation"/>
    <property type="evidence" value="ECO:0007669"/>
    <property type="project" value="TreeGrafter"/>
</dbReference>
<dbReference type="Proteomes" id="UP000014978">
    <property type="component" value="Unassembled WGS sequence"/>
</dbReference>
<keyword evidence="4 5" id="KW-0539">Nucleus</keyword>
<evidence type="ECO:0000259" key="7">
    <source>
        <dbReference type="PROSITE" id="PS50071"/>
    </source>
</evidence>
<evidence type="ECO:0000256" key="3">
    <source>
        <dbReference type="ARBA" id="ARBA00023155"/>
    </source>
</evidence>
<evidence type="ECO:0000256" key="6">
    <source>
        <dbReference type="RuleBase" id="RU000682"/>
    </source>
</evidence>
<reference evidence="9" key="1">
    <citation type="journal article" date="2013" name="PLoS Genet.">
        <title>The genome of Spraguea lophii and the basis of host-microsporidian interactions.</title>
        <authorList>
            <person name="Campbell S.E."/>
            <person name="Williams T.A."/>
            <person name="Yousuf A."/>
            <person name="Soanes D.M."/>
            <person name="Paszkiewicz K.H."/>
            <person name="Williams B.A.P."/>
        </authorList>
    </citation>
    <scope>NUCLEOTIDE SEQUENCE [LARGE SCALE GENOMIC DNA]</scope>
    <source>
        <strain evidence="9">42_110</strain>
    </source>
</reference>
<dbReference type="SUPFAM" id="SSF46689">
    <property type="entry name" value="Homeodomain-like"/>
    <property type="match status" value="1"/>
</dbReference>
<comment type="caution">
    <text evidence="8">The sequence shown here is derived from an EMBL/GenBank/DDBJ whole genome shotgun (WGS) entry which is preliminary data.</text>
</comment>
<keyword evidence="2 5" id="KW-0238">DNA-binding</keyword>
<evidence type="ECO:0000256" key="2">
    <source>
        <dbReference type="ARBA" id="ARBA00023125"/>
    </source>
</evidence>
<feature type="domain" description="Homeobox" evidence="7">
    <location>
        <begin position="108"/>
        <end position="168"/>
    </location>
</feature>
<evidence type="ECO:0000256" key="4">
    <source>
        <dbReference type="ARBA" id="ARBA00023242"/>
    </source>
</evidence>
<dbReference type="EMBL" id="ATCN01001389">
    <property type="protein sequence ID" value="EPR77655.1"/>
    <property type="molecule type" value="Genomic_DNA"/>
</dbReference>
<dbReference type="Pfam" id="PF00046">
    <property type="entry name" value="Homeodomain"/>
    <property type="match status" value="1"/>
</dbReference>
<dbReference type="HOGENOM" id="CLU_145531_0_0_1"/>
<name>S7W4H6_SPRLO</name>
<evidence type="ECO:0000256" key="1">
    <source>
        <dbReference type="ARBA" id="ARBA00004123"/>
    </source>
</evidence>
<dbReference type="GO" id="GO:0000978">
    <property type="term" value="F:RNA polymerase II cis-regulatory region sequence-specific DNA binding"/>
    <property type="evidence" value="ECO:0007669"/>
    <property type="project" value="TreeGrafter"/>
</dbReference>
<proteinExistence type="predicted"/>
<protein>
    <submittedName>
        <fullName evidence="8">Homeobox protein</fullName>
    </submittedName>
</protein>
<evidence type="ECO:0000313" key="9">
    <source>
        <dbReference type="Proteomes" id="UP000014978"/>
    </source>
</evidence>
<dbReference type="STRING" id="1358809.S7W4H6"/>
<gene>
    <name evidence="8" type="ORF">SLOPH_442</name>
</gene>
<dbReference type="OrthoDB" id="10056939at2759"/>
<keyword evidence="9" id="KW-1185">Reference proteome</keyword>
<evidence type="ECO:0000256" key="5">
    <source>
        <dbReference type="PROSITE-ProRule" id="PRU00108"/>
    </source>
</evidence>
<organism evidence="8 9">
    <name type="scientific">Spraguea lophii (strain 42_110)</name>
    <name type="common">Microsporidian parasite</name>
    <dbReference type="NCBI Taxonomy" id="1358809"/>
    <lineage>
        <taxon>Eukaryota</taxon>
        <taxon>Fungi</taxon>
        <taxon>Fungi incertae sedis</taxon>
        <taxon>Microsporidia</taxon>
        <taxon>Spragueidae</taxon>
        <taxon>Spraguea</taxon>
    </lineage>
</organism>
<dbReference type="PANTHER" id="PTHR24324:SF5">
    <property type="entry name" value="HEMATOPOIETICALLY-EXPRESSED HOMEOBOX PROTEIN HHEX"/>
    <property type="match status" value="1"/>
</dbReference>
<dbReference type="InterPro" id="IPR001356">
    <property type="entry name" value="HD"/>
</dbReference>
<feature type="DNA-binding region" description="Homeobox" evidence="5">
    <location>
        <begin position="110"/>
        <end position="169"/>
    </location>
</feature>
<dbReference type="GO" id="GO:0005634">
    <property type="term" value="C:nucleus"/>
    <property type="evidence" value="ECO:0007669"/>
    <property type="project" value="UniProtKB-SubCell"/>
</dbReference>
<dbReference type="SMART" id="SM00389">
    <property type="entry name" value="HOX"/>
    <property type="match status" value="1"/>
</dbReference>
<dbReference type="AlphaFoldDB" id="S7W4H6"/>
<dbReference type="CDD" id="cd00086">
    <property type="entry name" value="homeodomain"/>
    <property type="match status" value="1"/>
</dbReference>